<dbReference type="OrthoDB" id="5062930at2"/>
<evidence type="ECO:0000313" key="3">
    <source>
        <dbReference type="Proteomes" id="UP000075025"/>
    </source>
</evidence>
<dbReference type="Proteomes" id="UP000075025">
    <property type="component" value="Unassembled WGS sequence"/>
</dbReference>
<gene>
    <name evidence="2" type="ORF">NS220_14445</name>
</gene>
<name>A0A147EUE8_MICTE</name>
<reference evidence="2 3" key="1">
    <citation type="journal article" date="2016" name="Front. Microbiol.">
        <title>Genomic Resource of Rice Seed Associated Bacteria.</title>
        <authorList>
            <person name="Midha S."/>
            <person name="Bansal K."/>
            <person name="Sharma S."/>
            <person name="Kumar N."/>
            <person name="Patil P.P."/>
            <person name="Chaudhry V."/>
            <person name="Patil P.B."/>
        </authorList>
    </citation>
    <scope>NUCLEOTIDE SEQUENCE [LARGE SCALE GENOMIC DNA]</scope>
    <source>
        <strain evidence="2 3">NS220</strain>
    </source>
</reference>
<feature type="transmembrane region" description="Helical" evidence="1">
    <location>
        <begin position="210"/>
        <end position="229"/>
    </location>
</feature>
<organism evidence="2 3">
    <name type="scientific">Microbacterium testaceum</name>
    <name type="common">Aureobacterium testaceum</name>
    <name type="synonym">Brevibacterium testaceum</name>
    <dbReference type="NCBI Taxonomy" id="2033"/>
    <lineage>
        <taxon>Bacteria</taxon>
        <taxon>Bacillati</taxon>
        <taxon>Actinomycetota</taxon>
        <taxon>Actinomycetes</taxon>
        <taxon>Micrococcales</taxon>
        <taxon>Microbacteriaceae</taxon>
        <taxon>Microbacterium</taxon>
    </lineage>
</organism>
<accession>A0A147EUE8</accession>
<dbReference type="AlphaFoldDB" id="A0A147EUE8"/>
<keyword evidence="1" id="KW-0472">Membrane</keyword>
<dbReference type="EMBL" id="LDRT01000113">
    <property type="protein sequence ID" value="KTR91566.1"/>
    <property type="molecule type" value="Genomic_DNA"/>
</dbReference>
<dbReference type="RefSeq" id="WP_058624720.1">
    <property type="nucleotide sequence ID" value="NZ_LDRT01000113.1"/>
</dbReference>
<protein>
    <submittedName>
        <fullName evidence="2">Uncharacterized protein</fullName>
    </submittedName>
</protein>
<feature type="transmembrane region" description="Helical" evidence="1">
    <location>
        <begin position="45"/>
        <end position="63"/>
    </location>
</feature>
<feature type="transmembrane region" description="Helical" evidence="1">
    <location>
        <begin position="90"/>
        <end position="108"/>
    </location>
</feature>
<evidence type="ECO:0000313" key="2">
    <source>
        <dbReference type="EMBL" id="KTR91566.1"/>
    </source>
</evidence>
<feature type="transmembrane region" description="Helical" evidence="1">
    <location>
        <begin position="6"/>
        <end position="24"/>
    </location>
</feature>
<comment type="caution">
    <text evidence="2">The sequence shown here is derived from an EMBL/GenBank/DDBJ whole genome shotgun (WGS) entry which is preliminary data.</text>
</comment>
<keyword evidence="1" id="KW-1133">Transmembrane helix</keyword>
<keyword evidence="1" id="KW-0812">Transmembrane</keyword>
<feature type="transmembrane region" description="Helical" evidence="1">
    <location>
        <begin position="168"/>
        <end position="189"/>
    </location>
</feature>
<evidence type="ECO:0000256" key="1">
    <source>
        <dbReference type="SAM" id="Phobius"/>
    </source>
</evidence>
<dbReference type="PATRIC" id="fig|2033.6.peg.318"/>
<feature type="transmembrane region" description="Helical" evidence="1">
    <location>
        <begin position="129"/>
        <end position="148"/>
    </location>
</feature>
<proteinExistence type="predicted"/>
<sequence>MEDLTRWLAALTTLVGLGLTLGLNPALYGATADVLAQNVRVVPRMAWMVAGLATGATVLYLALQSFDPTEFVTAAERNATTAVLDRRVDLAAGALFLAGAVAVAIWRLRVPVRPAHARTTKSRAHSWSYYVLGVSCSIIGFTTLPIMYMTGRVADGVSDHPALRWAAYAIFLVALAAPFVLLATAWLHFPATAARVNGYYVRAIDMDHRWLYAGVLGVAGIACVVLGLLPGR</sequence>